<sequence>MYEESSLRTSIIFDGLDVVKGHHWRIFLAKFLELYNESMIAIIILLNGTFQTNIGMFRLFCQSCAYKFSCINDHTQYATEITCAKNTEAALIGYIQREESLEGDYEVNDNSDRLRYGIKRRRLDTSNDANHYRNHNCNDNDNEDVDEEHCGTEGNDGSEDCNDGDTKIGDERVKEDKAVVTILKKI</sequence>
<proteinExistence type="predicted"/>
<evidence type="ECO:0000313" key="2">
    <source>
        <dbReference type="EMBL" id="KAJ8058371.1"/>
    </source>
</evidence>
<name>A0A9X0A8X8_9HELO</name>
<organism evidence="2 3">
    <name type="scientific">Sclerotinia nivalis</name>
    <dbReference type="NCBI Taxonomy" id="352851"/>
    <lineage>
        <taxon>Eukaryota</taxon>
        <taxon>Fungi</taxon>
        <taxon>Dikarya</taxon>
        <taxon>Ascomycota</taxon>
        <taxon>Pezizomycotina</taxon>
        <taxon>Leotiomycetes</taxon>
        <taxon>Helotiales</taxon>
        <taxon>Sclerotiniaceae</taxon>
        <taxon>Sclerotinia</taxon>
    </lineage>
</organism>
<evidence type="ECO:0000313" key="3">
    <source>
        <dbReference type="Proteomes" id="UP001152300"/>
    </source>
</evidence>
<reference evidence="2" key="1">
    <citation type="submission" date="2022-11" db="EMBL/GenBank/DDBJ databases">
        <title>Genome Resource of Sclerotinia nivalis Strain SnTB1, a Plant Pathogen Isolated from American Ginseng.</title>
        <authorList>
            <person name="Fan S."/>
        </authorList>
    </citation>
    <scope>NUCLEOTIDE SEQUENCE</scope>
    <source>
        <strain evidence="2">SnTB1</strain>
    </source>
</reference>
<comment type="caution">
    <text evidence="2">The sequence shown here is derived from an EMBL/GenBank/DDBJ whole genome shotgun (WGS) entry which is preliminary data.</text>
</comment>
<dbReference type="AlphaFoldDB" id="A0A9X0A8X8"/>
<dbReference type="Proteomes" id="UP001152300">
    <property type="component" value="Unassembled WGS sequence"/>
</dbReference>
<evidence type="ECO:0000256" key="1">
    <source>
        <dbReference type="SAM" id="MobiDB-lite"/>
    </source>
</evidence>
<gene>
    <name evidence="2" type="ORF">OCU04_012563</name>
</gene>
<accession>A0A9X0A8X8</accession>
<dbReference type="EMBL" id="JAPEIS010000016">
    <property type="protein sequence ID" value="KAJ8058371.1"/>
    <property type="molecule type" value="Genomic_DNA"/>
</dbReference>
<keyword evidence="3" id="KW-1185">Reference proteome</keyword>
<feature type="region of interest" description="Disordered" evidence="1">
    <location>
        <begin position="129"/>
        <end position="168"/>
    </location>
</feature>
<protein>
    <submittedName>
        <fullName evidence="2">Uncharacterized protein</fullName>
    </submittedName>
</protein>